<dbReference type="InterPro" id="IPR011990">
    <property type="entry name" value="TPR-like_helical_dom_sf"/>
</dbReference>
<evidence type="ECO:0000256" key="3">
    <source>
        <dbReference type="PROSITE-ProRule" id="PRU00708"/>
    </source>
</evidence>
<keyword evidence="2" id="KW-0677">Repeat</keyword>
<gene>
    <name evidence="5" type="ORF">V6N12_029327</name>
</gene>
<name>A0ABR2CW67_9ROSI</name>
<dbReference type="NCBIfam" id="TIGR00756">
    <property type="entry name" value="PPR"/>
    <property type="match status" value="3"/>
</dbReference>
<evidence type="ECO:0008006" key="7">
    <source>
        <dbReference type="Google" id="ProtNLM"/>
    </source>
</evidence>
<dbReference type="PANTHER" id="PTHR45717:SF20">
    <property type="entry name" value="OS07G0598500 PROTEIN"/>
    <property type="match status" value="1"/>
</dbReference>
<reference evidence="5 6" key="1">
    <citation type="journal article" date="2024" name="G3 (Bethesda)">
        <title>Genome assembly of Hibiscus sabdariffa L. provides insights into metabolisms of medicinal natural products.</title>
        <authorList>
            <person name="Kim T."/>
        </authorList>
    </citation>
    <scope>NUCLEOTIDE SEQUENCE [LARGE SCALE GENOMIC DNA]</scope>
    <source>
        <strain evidence="5">TK-2024</strain>
        <tissue evidence="5">Old leaves</tissue>
    </source>
</reference>
<comment type="caution">
    <text evidence="5">The sequence shown here is derived from an EMBL/GenBank/DDBJ whole genome shotgun (WGS) entry which is preliminary data.</text>
</comment>
<dbReference type="InterPro" id="IPR002885">
    <property type="entry name" value="PPR_rpt"/>
</dbReference>
<feature type="repeat" description="PPR" evidence="3">
    <location>
        <begin position="291"/>
        <end position="325"/>
    </location>
</feature>
<dbReference type="Pfam" id="PF01535">
    <property type="entry name" value="PPR"/>
    <property type="match status" value="3"/>
</dbReference>
<dbReference type="EMBL" id="JBBPBM010000041">
    <property type="protein sequence ID" value="KAK8524461.1"/>
    <property type="molecule type" value="Genomic_DNA"/>
</dbReference>
<feature type="repeat" description="PPR" evidence="3">
    <location>
        <begin position="256"/>
        <end position="290"/>
    </location>
</feature>
<dbReference type="Proteomes" id="UP001472677">
    <property type="component" value="Unassembled WGS sequence"/>
</dbReference>
<keyword evidence="6" id="KW-1185">Reference proteome</keyword>
<dbReference type="Gene3D" id="1.25.40.10">
    <property type="entry name" value="Tetratricopeptide repeat domain"/>
    <property type="match status" value="3"/>
</dbReference>
<dbReference type="PANTHER" id="PTHR45717">
    <property type="entry name" value="OS12G0527900 PROTEIN"/>
    <property type="match status" value="1"/>
</dbReference>
<keyword evidence="4" id="KW-0175">Coiled coil</keyword>
<evidence type="ECO:0000256" key="2">
    <source>
        <dbReference type="ARBA" id="ARBA00022737"/>
    </source>
</evidence>
<dbReference type="SUPFAM" id="SSF48452">
    <property type="entry name" value="TPR-like"/>
    <property type="match status" value="1"/>
</dbReference>
<comment type="similarity">
    <text evidence="1">Belongs to the PPR family. P subfamily.</text>
</comment>
<accession>A0ABR2CW67</accession>
<sequence length="621" mass="71315">MLVEITRKKSEPSVFPPFLKASSSSDEDHHHHIINGDDDGMSVHRQTLMEENQNLRREKVELQSQIAQFKALQNKLLDCVAQHSNNNHQETSTASSCGQWSWNLWISFPTKYSYSLRFKIWEQASMNFTKLLFNSKSQAQYGVFSRSYYTNRFNKATLYSRISPLGSPDKSVEAELEDWLKHGKNIRVAELQRIIHDLRKRKRFTQALQVSEWMNKKGLCAFSPTEHAVQLDLIGKVRGFDSAESYFNKLKDQDKTDKTYGALLNCYVRQRQTDKTLSHLRKMKELGFASTALTYNDIMCLYTNTGQHEKVPDVLREMKENNVSPDNFSYRICINSFGVMSNIEGMEGVLAEMENQPHIKMDWNTYAVVANFYIKAGLTGKAIDALKKSEQKLDNKDGTGYNHLISLYSSLGDKAEVLRLWGLEKTACKRYLNKDFSTMLQSLVKLDELEEAEKVLEEWESSGNCYDLRIPNIVIVGYIRKGLHEKAEAMLENLMEKDKITTPNSWVSVAASYLDKGQVKKAFECMKAALSLFVEGKGWKPNLRVVAGILDWLGDEGSIRDAEEFVESLRRMIPVDRKMYHALLKAHIRHGERVDKVLDRMKADKINEDDETETILAMKSS</sequence>
<protein>
    <recommendedName>
        <fullName evidence="7">Pentatricopeptide repeat-containing protein</fullName>
    </recommendedName>
</protein>
<dbReference type="PROSITE" id="PS51375">
    <property type="entry name" value="PPR"/>
    <property type="match status" value="2"/>
</dbReference>
<proteinExistence type="inferred from homology"/>
<feature type="coiled-coil region" evidence="4">
    <location>
        <begin position="45"/>
        <end position="75"/>
    </location>
</feature>
<evidence type="ECO:0000313" key="6">
    <source>
        <dbReference type="Proteomes" id="UP001472677"/>
    </source>
</evidence>
<organism evidence="5 6">
    <name type="scientific">Hibiscus sabdariffa</name>
    <name type="common">roselle</name>
    <dbReference type="NCBI Taxonomy" id="183260"/>
    <lineage>
        <taxon>Eukaryota</taxon>
        <taxon>Viridiplantae</taxon>
        <taxon>Streptophyta</taxon>
        <taxon>Embryophyta</taxon>
        <taxon>Tracheophyta</taxon>
        <taxon>Spermatophyta</taxon>
        <taxon>Magnoliopsida</taxon>
        <taxon>eudicotyledons</taxon>
        <taxon>Gunneridae</taxon>
        <taxon>Pentapetalae</taxon>
        <taxon>rosids</taxon>
        <taxon>malvids</taxon>
        <taxon>Malvales</taxon>
        <taxon>Malvaceae</taxon>
        <taxon>Malvoideae</taxon>
        <taxon>Hibiscus</taxon>
    </lineage>
</organism>
<evidence type="ECO:0000256" key="4">
    <source>
        <dbReference type="SAM" id="Coils"/>
    </source>
</evidence>
<evidence type="ECO:0000256" key="1">
    <source>
        <dbReference type="ARBA" id="ARBA00007626"/>
    </source>
</evidence>
<dbReference type="Pfam" id="PF13041">
    <property type="entry name" value="PPR_2"/>
    <property type="match status" value="1"/>
</dbReference>
<evidence type="ECO:0000313" key="5">
    <source>
        <dbReference type="EMBL" id="KAK8524461.1"/>
    </source>
</evidence>